<accession>A0A146GC18</accession>
<evidence type="ECO:0000313" key="2">
    <source>
        <dbReference type="Proteomes" id="UP000076023"/>
    </source>
</evidence>
<gene>
    <name evidence="1" type="ORF">TSACC_23344</name>
</gene>
<keyword evidence="2" id="KW-1185">Reference proteome</keyword>
<dbReference type="EMBL" id="BDCO01000002">
    <property type="protein sequence ID" value="GAT34910.1"/>
    <property type="molecule type" value="Genomic_DNA"/>
</dbReference>
<protein>
    <submittedName>
        <fullName evidence="1">Uncharacterized protein</fullName>
    </submittedName>
</protein>
<reference evidence="2" key="1">
    <citation type="journal article" date="2017" name="Genome Announc.">
        <title>Draft Genome Sequence of Terrimicrobium sacchariphilum NM-5T, a Facultative Anaerobic Soil Bacterium of the Class Spartobacteria.</title>
        <authorList>
            <person name="Qiu Y.L."/>
            <person name="Tourlousse D.M."/>
            <person name="Matsuura N."/>
            <person name="Ohashi A."/>
            <person name="Sekiguchi Y."/>
        </authorList>
    </citation>
    <scope>NUCLEOTIDE SEQUENCE [LARGE SCALE GENOMIC DNA]</scope>
    <source>
        <strain evidence="2">NM-5</strain>
    </source>
</reference>
<dbReference type="InParanoid" id="A0A146GC18"/>
<name>A0A146GC18_TERSA</name>
<dbReference type="Proteomes" id="UP000076023">
    <property type="component" value="Unassembled WGS sequence"/>
</dbReference>
<proteinExistence type="predicted"/>
<comment type="caution">
    <text evidence="1">The sequence shown here is derived from an EMBL/GenBank/DDBJ whole genome shotgun (WGS) entry which is preliminary data.</text>
</comment>
<sequence length="36" mass="4077">MMQATATNATVACCSPQNNFHYAGNFPVRKRNFTRK</sequence>
<organism evidence="1 2">
    <name type="scientific">Terrimicrobium sacchariphilum</name>
    <dbReference type="NCBI Taxonomy" id="690879"/>
    <lineage>
        <taxon>Bacteria</taxon>
        <taxon>Pseudomonadati</taxon>
        <taxon>Verrucomicrobiota</taxon>
        <taxon>Terrimicrobiia</taxon>
        <taxon>Terrimicrobiales</taxon>
        <taxon>Terrimicrobiaceae</taxon>
        <taxon>Terrimicrobium</taxon>
    </lineage>
</organism>
<dbReference type="AlphaFoldDB" id="A0A146GC18"/>
<evidence type="ECO:0000313" key="1">
    <source>
        <dbReference type="EMBL" id="GAT34910.1"/>
    </source>
</evidence>
<dbReference type="STRING" id="690879.TSACC_23344"/>